<evidence type="ECO:0000256" key="8">
    <source>
        <dbReference type="ARBA" id="ARBA00022984"/>
    </source>
</evidence>
<protein>
    <recommendedName>
        <fullName evidence="11">ATP-grasp domain-containing protein</fullName>
    </recommendedName>
</protein>
<dbReference type="GO" id="GO:0046872">
    <property type="term" value="F:metal ion binding"/>
    <property type="evidence" value="ECO:0007669"/>
    <property type="project" value="InterPro"/>
</dbReference>
<dbReference type="InterPro" id="IPR013815">
    <property type="entry name" value="ATP_grasp_subdomain_1"/>
</dbReference>
<dbReference type="GO" id="GO:0005524">
    <property type="term" value="F:ATP binding"/>
    <property type="evidence" value="ECO:0007669"/>
    <property type="project" value="UniProtKB-UniRule"/>
</dbReference>
<comment type="similarity">
    <text evidence="2">Belongs to the D-alanine--D-alanine ligase family.</text>
</comment>
<comment type="caution">
    <text evidence="12">The sequence shown here is derived from an EMBL/GenBank/DDBJ whole genome shotgun (WGS) entry which is preliminary data.</text>
</comment>
<organism evidence="12 13">
    <name type="scientific">Candidatus Gottesmanbacteria bacterium RIFCSPLOWO2_02_FULL_38_8</name>
    <dbReference type="NCBI Taxonomy" id="1798397"/>
    <lineage>
        <taxon>Bacteria</taxon>
        <taxon>Candidatus Gottesmaniibacteriota</taxon>
    </lineage>
</organism>
<dbReference type="GO" id="GO:0005737">
    <property type="term" value="C:cytoplasm"/>
    <property type="evidence" value="ECO:0007669"/>
    <property type="project" value="UniProtKB-SubCell"/>
</dbReference>
<dbReference type="Gene3D" id="3.30.1490.20">
    <property type="entry name" value="ATP-grasp fold, A domain"/>
    <property type="match status" value="1"/>
</dbReference>
<comment type="subcellular location">
    <subcellularLocation>
        <location evidence="1">Cytoplasm</location>
    </subcellularLocation>
</comment>
<evidence type="ECO:0000256" key="3">
    <source>
        <dbReference type="ARBA" id="ARBA00022490"/>
    </source>
</evidence>
<evidence type="ECO:0000256" key="4">
    <source>
        <dbReference type="ARBA" id="ARBA00022598"/>
    </source>
</evidence>
<keyword evidence="4" id="KW-0436">Ligase</keyword>
<keyword evidence="6 10" id="KW-0067">ATP-binding</keyword>
<dbReference type="GO" id="GO:0008360">
    <property type="term" value="P:regulation of cell shape"/>
    <property type="evidence" value="ECO:0007669"/>
    <property type="project" value="UniProtKB-KW"/>
</dbReference>
<keyword evidence="9" id="KW-0961">Cell wall biogenesis/degradation</keyword>
<proteinExistence type="inferred from homology"/>
<dbReference type="GO" id="GO:0009252">
    <property type="term" value="P:peptidoglycan biosynthetic process"/>
    <property type="evidence" value="ECO:0007669"/>
    <property type="project" value="UniProtKB-KW"/>
</dbReference>
<evidence type="ECO:0000256" key="9">
    <source>
        <dbReference type="ARBA" id="ARBA00023316"/>
    </source>
</evidence>
<evidence type="ECO:0000256" key="5">
    <source>
        <dbReference type="ARBA" id="ARBA00022741"/>
    </source>
</evidence>
<dbReference type="PROSITE" id="PS00844">
    <property type="entry name" value="DALA_DALA_LIGASE_2"/>
    <property type="match status" value="1"/>
</dbReference>
<evidence type="ECO:0000256" key="10">
    <source>
        <dbReference type="PROSITE-ProRule" id="PRU00409"/>
    </source>
</evidence>
<dbReference type="PROSITE" id="PS50975">
    <property type="entry name" value="ATP_GRASP"/>
    <property type="match status" value="1"/>
</dbReference>
<accession>A0A1F6B5M7</accession>
<gene>
    <name evidence="12" type="ORF">A3I51_00955</name>
</gene>
<dbReference type="EMBL" id="MFKA01000021">
    <property type="protein sequence ID" value="OGG32261.1"/>
    <property type="molecule type" value="Genomic_DNA"/>
</dbReference>
<dbReference type="Gene3D" id="3.30.470.20">
    <property type="entry name" value="ATP-grasp fold, B domain"/>
    <property type="match status" value="1"/>
</dbReference>
<dbReference type="GO" id="GO:0071555">
    <property type="term" value="P:cell wall organization"/>
    <property type="evidence" value="ECO:0007669"/>
    <property type="project" value="UniProtKB-KW"/>
</dbReference>
<name>A0A1F6B5M7_9BACT</name>
<dbReference type="AlphaFoldDB" id="A0A1F6B5M7"/>
<evidence type="ECO:0000259" key="11">
    <source>
        <dbReference type="PROSITE" id="PS50975"/>
    </source>
</evidence>
<evidence type="ECO:0000256" key="7">
    <source>
        <dbReference type="ARBA" id="ARBA00022960"/>
    </source>
</evidence>
<keyword evidence="3" id="KW-0963">Cytoplasm</keyword>
<dbReference type="InterPro" id="IPR016185">
    <property type="entry name" value="PreATP-grasp_dom_sf"/>
</dbReference>
<dbReference type="InterPro" id="IPR011095">
    <property type="entry name" value="Dala_Dala_lig_C"/>
</dbReference>
<feature type="domain" description="ATP-grasp" evidence="11">
    <location>
        <begin position="114"/>
        <end position="330"/>
    </location>
</feature>
<evidence type="ECO:0000313" key="13">
    <source>
        <dbReference type="Proteomes" id="UP000179209"/>
    </source>
</evidence>
<dbReference type="PANTHER" id="PTHR23132:SF23">
    <property type="entry name" value="D-ALANINE--D-ALANINE LIGASE B"/>
    <property type="match status" value="1"/>
</dbReference>
<keyword evidence="8" id="KW-0573">Peptidoglycan synthesis</keyword>
<keyword evidence="5 10" id="KW-0547">Nucleotide-binding</keyword>
<dbReference type="InterPro" id="IPR000291">
    <property type="entry name" value="D-Ala_lig_Van_CS"/>
</dbReference>
<dbReference type="SUPFAM" id="SSF52440">
    <property type="entry name" value="PreATP-grasp domain"/>
    <property type="match status" value="1"/>
</dbReference>
<reference evidence="12 13" key="1">
    <citation type="journal article" date="2016" name="Nat. Commun.">
        <title>Thousands of microbial genomes shed light on interconnected biogeochemical processes in an aquifer system.</title>
        <authorList>
            <person name="Anantharaman K."/>
            <person name="Brown C.T."/>
            <person name="Hug L.A."/>
            <person name="Sharon I."/>
            <person name="Castelle C.J."/>
            <person name="Probst A.J."/>
            <person name="Thomas B.C."/>
            <person name="Singh A."/>
            <person name="Wilkins M.J."/>
            <person name="Karaoz U."/>
            <person name="Brodie E.L."/>
            <person name="Williams K.H."/>
            <person name="Hubbard S.S."/>
            <person name="Banfield J.F."/>
        </authorList>
    </citation>
    <scope>NUCLEOTIDE SEQUENCE [LARGE SCALE GENOMIC DNA]</scope>
</reference>
<dbReference type="GO" id="GO:0008716">
    <property type="term" value="F:D-alanine-D-alanine ligase activity"/>
    <property type="evidence" value="ECO:0007669"/>
    <property type="project" value="InterPro"/>
</dbReference>
<dbReference type="SUPFAM" id="SSF56059">
    <property type="entry name" value="Glutathione synthetase ATP-binding domain-like"/>
    <property type="match status" value="1"/>
</dbReference>
<evidence type="ECO:0000313" key="12">
    <source>
        <dbReference type="EMBL" id="OGG32261.1"/>
    </source>
</evidence>
<keyword evidence="7" id="KW-0133">Cell shape</keyword>
<dbReference type="Proteomes" id="UP000179209">
    <property type="component" value="Unassembled WGS sequence"/>
</dbReference>
<evidence type="ECO:0000256" key="6">
    <source>
        <dbReference type="ARBA" id="ARBA00022840"/>
    </source>
</evidence>
<evidence type="ECO:0000256" key="2">
    <source>
        <dbReference type="ARBA" id="ARBA00010871"/>
    </source>
</evidence>
<dbReference type="Pfam" id="PF07478">
    <property type="entry name" value="Dala_Dala_lig_C"/>
    <property type="match status" value="1"/>
</dbReference>
<evidence type="ECO:0000256" key="1">
    <source>
        <dbReference type="ARBA" id="ARBA00004496"/>
    </source>
</evidence>
<sequence>MKLAFCFNIKNTDPSKNLTAQKEADFDSPFIINSIAEALVSGSHEVTKIEADNQAYFSFYKNKKNLDLVFNIAECFRGEPREAQIPNILEMLNIPFTHSGSLTHSISLDKTLTKIVLSYYGILTPKYRLIKNINQLSDKDLNYPLIVKPNSEGSSIGIFNENLVYSRLNLLERVKWLQHQFKQSVLIEEFIDGREFTVSVLGNNPPKVLPIVEQNFEIFSENMPRFASYETKWFFEDNLPDATKAYHCPAPLTKNLQKKIEVISLKVFSILNCKDVIRIDYRMDKNENIFLLEVNTLPGLNPKLNEVSYLPIAARTTGFSFEGLVNTILNEAVVRYGLLPKKKVYHVLKNYWPQKYLTLQ</sequence>
<dbReference type="InterPro" id="IPR011761">
    <property type="entry name" value="ATP-grasp"/>
</dbReference>
<dbReference type="PANTHER" id="PTHR23132">
    <property type="entry name" value="D-ALANINE--D-ALANINE LIGASE"/>
    <property type="match status" value="1"/>
</dbReference>
<dbReference type="Gene3D" id="3.40.50.20">
    <property type="match status" value="1"/>
</dbReference>